<proteinExistence type="predicted"/>
<organism evidence="1 2">
    <name type="scientific">Psophocarpus tetragonolobus</name>
    <name type="common">Winged bean</name>
    <name type="synonym">Dolichos tetragonolobus</name>
    <dbReference type="NCBI Taxonomy" id="3891"/>
    <lineage>
        <taxon>Eukaryota</taxon>
        <taxon>Viridiplantae</taxon>
        <taxon>Streptophyta</taxon>
        <taxon>Embryophyta</taxon>
        <taxon>Tracheophyta</taxon>
        <taxon>Spermatophyta</taxon>
        <taxon>Magnoliopsida</taxon>
        <taxon>eudicotyledons</taxon>
        <taxon>Gunneridae</taxon>
        <taxon>Pentapetalae</taxon>
        <taxon>rosids</taxon>
        <taxon>fabids</taxon>
        <taxon>Fabales</taxon>
        <taxon>Fabaceae</taxon>
        <taxon>Papilionoideae</taxon>
        <taxon>50 kb inversion clade</taxon>
        <taxon>NPAAA clade</taxon>
        <taxon>indigoferoid/millettioid clade</taxon>
        <taxon>Phaseoleae</taxon>
        <taxon>Psophocarpus</taxon>
    </lineage>
</organism>
<dbReference type="EMBL" id="JAYMYS010000007">
    <property type="protein sequence ID" value="KAK7386748.1"/>
    <property type="molecule type" value="Genomic_DNA"/>
</dbReference>
<dbReference type="AlphaFoldDB" id="A0AAN9S1V2"/>
<reference evidence="1 2" key="1">
    <citation type="submission" date="2024-01" db="EMBL/GenBank/DDBJ databases">
        <title>The genomes of 5 underutilized Papilionoideae crops provide insights into root nodulation and disease resistanc.</title>
        <authorList>
            <person name="Jiang F."/>
        </authorList>
    </citation>
    <scope>NUCLEOTIDE SEQUENCE [LARGE SCALE GENOMIC DNA]</scope>
    <source>
        <strain evidence="1">DUOXIRENSHENG_FW03</strain>
        <tissue evidence="1">Leaves</tissue>
    </source>
</reference>
<gene>
    <name evidence="1" type="ORF">VNO78_27083</name>
</gene>
<name>A0AAN9S1V2_PSOTE</name>
<dbReference type="Proteomes" id="UP001386955">
    <property type="component" value="Unassembled WGS sequence"/>
</dbReference>
<keyword evidence="2" id="KW-1185">Reference proteome</keyword>
<protein>
    <submittedName>
        <fullName evidence="1">Uncharacterized protein</fullName>
    </submittedName>
</protein>
<evidence type="ECO:0000313" key="1">
    <source>
        <dbReference type="EMBL" id="KAK7386748.1"/>
    </source>
</evidence>
<comment type="caution">
    <text evidence="1">The sequence shown here is derived from an EMBL/GenBank/DDBJ whole genome shotgun (WGS) entry which is preliminary data.</text>
</comment>
<accession>A0AAN9S1V2</accession>
<sequence>MDAVEMGGDQLATLRSAEFEVADLLEPKLVCVYDHGDSTLPSVVECGMAHIEDPLEVDEWQVEPSHEVGSREAFLEVGDQCDVSHTAVAEAANFMDLNKDLWHHEKVPARFGVLNEVVVASEDLVEVEVGYAEEGQNLREKVRRLRGREERASRRVKES</sequence>
<evidence type="ECO:0000313" key="2">
    <source>
        <dbReference type="Proteomes" id="UP001386955"/>
    </source>
</evidence>